<feature type="region of interest" description="Disordered" evidence="1">
    <location>
        <begin position="1304"/>
        <end position="1336"/>
    </location>
</feature>
<comment type="caution">
    <text evidence="2">The sequence shown here is derived from an EMBL/GenBank/DDBJ whole genome shotgun (WGS) entry which is preliminary data.</text>
</comment>
<evidence type="ECO:0000256" key="1">
    <source>
        <dbReference type="SAM" id="MobiDB-lite"/>
    </source>
</evidence>
<feature type="region of interest" description="Disordered" evidence="1">
    <location>
        <begin position="614"/>
        <end position="796"/>
    </location>
</feature>
<feature type="compositionally biased region" description="Polar residues" evidence="1">
    <location>
        <begin position="662"/>
        <end position="686"/>
    </location>
</feature>
<name>A0A9P4MWJ2_9PLEO</name>
<feature type="region of interest" description="Disordered" evidence="1">
    <location>
        <begin position="401"/>
        <end position="584"/>
    </location>
</feature>
<feature type="compositionally biased region" description="Polar residues" evidence="1">
    <location>
        <begin position="483"/>
        <end position="513"/>
    </location>
</feature>
<feature type="compositionally biased region" description="Basic and acidic residues" evidence="1">
    <location>
        <begin position="896"/>
        <end position="909"/>
    </location>
</feature>
<keyword evidence="3" id="KW-1185">Reference proteome</keyword>
<feature type="compositionally biased region" description="Polar residues" evidence="1">
    <location>
        <begin position="990"/>
        <end position="999"/>
    </location>
</feature>
<dbReference type="OrthoDB" id="5151921at2759"/>
<feature type="compositionally biased region" description="Acidic residues" evidence="1">
    <location>
        <begin position="56"/>
        <end position="68"/>
    </location>
</feature>
<feature type="compositionally biased region" description="Polar residues" evidence="1">
    <location>
        <begin position="22"/>
        <end position="38"/>
    </location>
</feature>
<dbReference type="Proteomes" id="UP000799536">
    <property type="component" value="Unassembled WGS sequence"/>
</dbReference>
<gene>
    <name evidence="2" type="ORF">GQ43DRAFT_317255</name>
</gene>
<sequence length="1336" mass="142768">MSHPFRFNQEEGRSPLDRQPPNLFTSGQPPSFKTNVNRMKTKKWVEAKANTYDGGDWGDYDEYDEYGTEQEPQPPSISTGPTGLRQKGQTAAEPSRSFTDPQRFPPPQVGRRHSFEAGDEQRAFFSANPQSGNHREHGNLHAPDSNPPEPAIYAAPQPQQPYIPQPQISTSEPSPAPDYMTNRRPSGAASDISDTPQNRRDFSPSALPPPLSTRMSPAPGSGNASPAGHRFPARKSSLSQMDSPAGMNAPASAVSPRERAPSNPSKPLPFIRPADIYKRLEEERSRERTSMESSRPSLDSLSSRPVQDPASSGALKERESSESLGRSAEAGRSLQPLETVAERKSEYLPEFDVSSQRPQQDRRQPAETSEPVRSAVTTSQLPSLPPVQRISTFDDDFWLSSSQQRGSAKDIAATSPLDDGGLRSIVDQAFTRVDDGQSASPTPISKQEDSGISRSNTDSTVSISPIMSRVPSSAVSALKTRNAEGQSNTPVIVEETSGTDTPVIQERLGNSHQIPRKPSPSHSRNISSTSISQAGLTPSPHDSPARSPAIEPRKPLPEPESALVDTFSALSPESVDAGLPGPSSAYTIREADIASEIRASPDKALELGIAEKESRNSFLESHPSPPAQLAEAAPRSRSESPSKGRVHELANKFGHVSHSRRGSTQSNASRSSVQSWERSQENSRPSSPVKIEADRSVRPVGDLQGERPPAAHELSFRPKLPGQWESFATSVPTPSDQGDKDVQLGNGSERASEQVQEPSPLNEVDLTPTTAKRPVATSDPMEPSPEPSSDPIAAVKAAGSAIGDAIKASVGLDVPGHTDQSYSVGDVYLPPLKLDRTASSVASSAPPTPPAKDTPLSEFPPPPPLKTRSPEPASSSNQQQTPTRPTVLPQLSTEPSIHDQESDRLRKEIVASLSPLRTSEAAHLRSPSGSLQPLQPGAANRESSILPSEYDSYWADEDPYPHQSNDPEQKAVDFPVTNLSQAPLTAPAAQPSTGPQSILPTRFSWEDHQGSVSVASEPPAQSIAQAPTVTKGEPETGTLMVNKDQEESKQGTPVEAERTPRPSPTPPPASLKDEASAAQAETAKPKTPVHHEGLHVVNTEVDPEAVDLPARLNPEVREAVQRQQEQPSTPSVSNQIEVQQVDASGVLGPTNIQHNTSVSLTSDEKPLGFREITAITSTPERIATFNRTREQWATADQGLQEWIASALTANPSLASQPLTAPQMPLSAASRHKTGPSLSLFGKHHTSSHVQSQGTPQDQYSASPVTATPSLSASAAHAQTYNLSVSSSGGRSASAKGKDLLHTAGVLGGKGMTSAKGLFAKGKSRFRASGSGDKVDH</sequence>
<feature type="compositionally biased region" description="Basic and acidic residues" evidence="1">
    <location>
        <begin position="1043"/>
        <end position="1060"/>
    </location>
</feature>
<feature type="compositionally biased region" description="Polar residues" evidence="1">
    <location>
        <begin position="726"/>
        <end position="736"/>
    </location>
</feature>
<accession>A0A9P4MWJ2</accession>
<evidence type="ECO:0000313" key="2">
    <source>
        <dbReference type="EMBL" id="KAF2202223.1"/>
    </source>
</evidence>
<feature type="compositionally biased region" description="Low complexity" evidence="1">
    <location>
        <begin position="520"/>
        <end position="532"/>
    </location>
</feature>
<feature type="compositionally biased region" description="Basic and acidic residues" evidence="1">
    <location>
        <begin position="275"/>
        <end position="290"/>
    </location>
</feature>
<reference evidence="2" key="1">
    <citation type="journal article" date="2020" name="Stud. Mycol.">
        <title>101 Dothideomycetes genomes: a test case for predicting lifestyles and emergence of pathogens.</title>
        <authorList>
            <person name="Haridas S."/>
            <person name="Albert R."/>
            <person name="Binder M."/>
            <person name="Bloem J."/>
            <person name="Labutti K."/>
            <person name="Salamov A."/>
            <person name="Andreopoulos B."/>
            <person name="Baker S."/>
            <person name="Barry K."/>
            <person name="Bills G."/>
            <person name="Bluhm B."/>
            <person name="Cannon C."/>
            <person name="Castanera R."/>
            <person name="Culley D."/>
            <person name="Daum C."/>
            <person name="Ezra D."/>
            <person name="Gonzalez J."/>
            <person name="Henrissat B."/>
            <person name="Kuo A."/>
            <person name="Liang C."/>
            <person name="Lipzen A."/>
            <person name="Lutzoni F."/>
            <person name="Magnuson J."/>
            <person name="Mondo S."/>
            <person name="Nolan M."/>
            <person name="Ohm R."/>
            <person name="Pangilinan J."/>
            <person name="Park H.-J."/>
            <person name="Ramirez L."/>
            <person name="Alfaro M."/>
            <person name="Sun H."/>
            <person name="Tritt A."/>
            <person name="Yoshinaga Y."/>
            <person name="Zwiers L.-H."/>
            <person name="Turgeon B."/>
            <person name="Goodwin S."/>
            <person name="Spatafora J."/>
            <person name="Crous P."/>
            <person name="Grigoriev I."/>
        </authorList>
    </citation>
    <scope>NUCLEOTIDE SEQUENCE</scope>
    <source>
        <strain evidence="2">ATCC 74209</strain>
    </source>
</reference>
<feature type="compositionally biased region" description="Polar residues" evidence="1">
    <location>
        <begin position="1247"/>
        <end position="1267"/>
    </location>
</feature>
<feature type="compositionally biased region" description="Polar residues" evidence="1">
    <location>
        <begin position="872"/>
        <end position="895"/>
    </location>
</feature>
<proteinExistence type="predicted"/>
<feature type="region of interest" description="Disordered" evidence="1">
    <location>
        <begin position="837"/>
        <end position="1091"/>
    </location>
</feature>
<feature type="compositionally biased region" description="Polar residues" evidence="1">
    <location>
        <begin position="452"/>
        <end position="475"/>
    </location>
</feature>
<evidence type="ECO:0000313" key="3">
    <source>
        <dbReference type="Proteomes" id="UP000799536"/>
    </source>
</evidence>
<feature type="compositionally biased region" description="Basic and acidic residues" evidence="1">
    <location>
        <begin position="634"/>
        <end position="650"/>
    </location>
</feature>
<feature type="compositionally biased region" description="Low complexity" evidence="1">
    <location>
        <begin position="291"/>
        <end position="305"/>
    </location>
</feature>
<feature type="region of interest" description="Disordered" evidence="1">
    <location>
        <begin position="1"/>
        <end position="388"/>
    </location>
</feature>
<dbReference type="EMBL" id="ML993944">
    <property type="protein sequence ID" value="KAF2202223.1"/>
    <property type="molecule type" value="Genomic_DNA"/>
</dbReference>
<feature type="region of interest" description="Disordered" evidence="1">
    <location>
        <begin position="1214"/>
        <end position="1267"/>
    </location>
</feature>
<protein>
    <submittedName>
        <fullName evidence="2">Uncharacterized protein</fullName>
    </submittedName>
</protein>
<feature type="compositionally biased region" description="Basic and acidic residues" evidence="1">
    <location>
        <begin position="113"/>
        <end position="122"/>
    </location>
</feature>
<feature type="compositionally biased region" description="Pro residues" evidence="1">
    <location>
        <begin position="846"/>
        <end position="865"/>
    </location>
</feature>
<organism evidence="2 3">
    <name type="scientific">Delitschia confertaspora ATCC 74209</name>
    <dbReference type="NCBI Taxonomy" id="1513339"/>
    <lineage>
        <taxon>Eukaryota</taxon>
        <taxon>Fungi</taxon>
        <taxon>Dikarya</taxon>
        <taxon>Ascomycota</taxon>
        <taxon>Pezizomycotina</taxon>
        <taxon>Dothideomycetes</taxon>
        <taxon>Pleosporomycetidae</taxon>
        <taxon>Pleosporales</taxon>
        <taxon>Delitschiaceae</taxon>
        <taxon>Delitschia</taxon>
    </lineage>
</organism>